<dbReference type="EMBL" id="SKCS01000116">
    <property type="protein sequence ID" value="TNN16431.1"/>
    <property type="molecule type" value="Genomic_DNA"/>
</dbReference>
<comment type="caution">
    <text evidence="1">The sequence shown here is derived from an EMBL/GenBank/DDBJ whole genome shotgun (WGS) entry which is preliminary data.</text>
</comment>
<name>A0A4Z2DIU6_SCHJA</name>
<dbReference type="AlphaFoldDB" id="A0A4Z2DIU6"/>
<organism evidence="1 2">
    <name type="scientific">Schistosoma japonicum</name>
    <name type="common">Blood fluke</name>
    <dbReference type="NCBI Taxonomy" id="6182"/>
    <lineage>
        <taxon>Eukaryota</taxon>
        <taxon>Metazoa</taxon>
        <taxon>Spiralia</taxon>
        <taxon>Lophotrochozoa</taxon>
        <taxon>Platyhelminthes</taxon>
        <taxon>Trematoda</taxon>
        <taxon>Digenea</taxon>
        <taxon>Strigeidida</taxon>
        <taxon>Schistosomatoidea</taxon>
        <taxon>Schistosomatidae</taxon>
        <taxon>Schistosoma</taxon>
    </lineage>
</organism>
<keyword evidence="2" id="KW-1185">Reference proteome</keyword>
<evidence type="ECO:0000313" key="1">
    <source>
        <dbReference type="EMBL" id="TNN16431.1"/>
    </source>
</evidence>
<feature type="non-terminal residue" evidence="1">
    <location>
        <position position="1"/>
    </location>
</feature>
<accession>A0A4Z2DIU6</accession>
<reference evidence="1 2" key="1">
    <citation type="submission" date="2019-03" db="EMBL/GenBank/DDBJ databases">
        <title>An improved genome assembly of the fluke Schistosoma japonicum.</title>
        <authorList>
            <person name="Hu W."/>
            <person name="Luo F."/>
            <person name="Yin M."/>
            <person name="Mo X."/>
            <person name="Sun C."/>
            <person name="Wu Q."/>
            <person name="Zhu B."/>
            <person name="Xiang M."/>
            <person name="Wang J."/>
            <person name="Wang Y."/>
            <person name="Zhang T."/>
            <person name="Xu B."/>
            <person name="Zheng H."/>
            <person name="Feng Z."/>
        </authorList>
    </citation>
    <scope>NUCLEOTIDE SEQUENCE [LARGE SCALE GENOMIC DNA]</scope>
    <source>
        <strain evidence="1">HuSjv2</strain>
        <tissue evidence="1">Worms</tissue>
    </source>
</reference>
<feature type="non-terminal residue" evidence="1">
    <location>
        <position position="90"/>
    </location>
</feature>
<dbReference type="Proteomes" id="UP000311919">
    <property type="component" value="Unassembled WGS sequence"/>
</dbReference>
<protein>
    <submittedName>
        <fullName evidence="1">Uncharacterized protein</fullName>
    </submittedName>
</protein>
<proteinExistence type="predicted"/>
<gene>
    <name evidence="1" type="ORF">EWB00_000457</name>
</gene>
<evidence type="ECO:0000313" key="2">
    <source>
        <dbReference type="Proteomes" id="UP000311919"/>
    </source>
</evidence>
<sequence length="90" mass="9864">CRLALNSRLFKQICTIIETEGNPNLQCGSNIFSKLDLDDTTLRIQLDETPSYPQLPSSVNCSSSISKEAMNGIVGDQAGVEVYQDDLIIN</sequence>
<dbReference type="STRING" id="6182.A0A4Z2DIU6"/>